<feature type="compositionally biased region" description="Basic and acidic residues" evidence="6">
    <location>
        <begin position="1"/>
        <end position="18"/>
    </location>
</feature>
<feature type="transmembrane region" description="Helical" evidence="7">
    <location>
        <begin position="241"/>
        <end position="261"/>
    </location>
</feature>
<evidence type="ECO:0000313" key="9">
    <source>
        <dbReference type="EMBL" id="CAJ1960736.1"/>
    </source>
</evidence>
<dbReference type="Proteomes" id="UP001295423">
    <property type="component" value="Unassembled WGS sequence"/>
</dbReference>
<keyword evidence="5 7" id="KW-0472">Membrane</keyword>
<proteinExistence type="predicted"/>
<dbReference type="FunFam" id="3.80.10.10:FF:000400">
    <property type="entry name" value="Nuclear pore complex protein NUP107"/>
    <property type="match status" value="1"/>
</dbReference>
<evidence type="ECO:0000256" key="2">
    <source>
        <dbReference type="ARBA" id="ARBA00004370"/>
    </source>
</evidence>
<evidence type="ECO:0000313" key="10">
    <source>
        <dbReference type="Proteomes" id="UP001295423"/>
    </source>
</evidence>
<evidence type="ECO:0000313" key="8">
    <source>
        <dbReference type="EMBL" id="CAJ1929859.1"/>
    </source>
</evidence>
<keyword evidence="7" id="KW-1133">Transmembrane helix</keyword>
<dbReference type="Gene3D" id="3.80.10.10">
    <property type="entry name" value="Ribonuclease Inhibitor"/>
    <property type="match status" value="2"/>
</dbReference>
<dbReference type="Pfam" id="PF00560">
    <property type="entry name" value="LRR_1"/>
    <property type="match status" value="4"/>
</dbReference>
<dbReference type="SUPFAM" id="SSF52058">
    <property type="entry name" value="L domain-like"/>
    <property type="match status" value="1"/>
</dbReference>
<evidence type="ECO:0000256" key="1">
    <source>
        <dbReference type="ARBA" id="ARBA00004196"/>
    </source>
</evidence>
<evidence type="ECO:0008006" key="11">
    <source>
        <dbReference type="Google" id="ProtNLM"/>
    </source>
</evidence>
<dbReference type="PANTHER" id="PTHR48059:SF30">
    <property type="entry name" value="OS06G0587000 PROTEIN"/>
    <property type="match status" value="1"/>
</dbReference>
<dbReference type="EMBL" id="CAKOGP040000098">
    <property type="protein sequence ID" value="CAJ1929859.1"/>
    <property type="molecule type" value="Genomic_DNA"/>
</dbReference>
<dbReference type="FunFam" id="3.80.10.10:FF:000383">
    <property type="entry name" value="Leucine-rich repeat receptor protein kinase EMS1"/>
    <property type="match status" value="1"/>
</dbReference>
<feature type="compositionally biased region" description="Basic and acidic residues" evidence="6">
    <location>
        <begin position="177"/>
        <end position="186"/>
    </location>
</feature>
<accession>A0AAD2FGJ9</accession>
<protein>
    <recommendedName>
        <fullName evidence="11">Leucine-rich repeat-containing N-terminal plant-type domain-containing protein</fullName>
    </recommendedName>
</protein>
<keyword evidence="10" id="KW-1185">Reference proteome</keyword>
<gene>
    <name evidence="8" type="ORF">CYCCA115_LOCUS1781</name>
    <name evidence="9" type="ORF">CYCCA115_LOCUS18868</name>
</gene>
<dbReference type="InterPro" id="IPR051848">
    <property type="entry name" value="PGIP"/>
</dbReference>
<keyword evidence="3" id="KW-0732">Signal</keyword>
<organism evidence="8 10">
    <name type="scientific">Cylindrotheca closterium</name>
    <dbReference type="NCBI Taxonomy" id="2856"/>
    <lineage>
        <taxon>Eukaryota</taxon>
        <taxon>Sar</taxon>
        <taxon>Stramenopiles</taxon>
        <taxon>Ochrophyta</taxon>
        <taxon>Bacillariophyta</taxon>
        <taxon>Bacillariophyceae</taxon>
        <taxon>Bacillariophycidae</taxon>
        <taxon>Bacillariales</taxon>
        <taxon>Bacillariaceae</taxon>
        <taxon>Cylindrotheca</taxon>
    </lineage>
</organism>
<name>A0AAD2FGJ9_9STRA</name>
<evidence type="ECO:0000256" key="3">
    <source>
        <dbReference type="ARBA" id="ARBA00022729"/>
    </source>
</evidence>
<feature type="region of interest" description="Disordered" evidence="6">
    <location>
        <begin position="1"/>
        <end position="192"/>
    </location>
</feature>
<evidence type="ECO:0000256" key="6">
    <source>
        <dbReference type="SAM" id="MobiDB-lite"/>
    </source>
</evidence>
<dbReference type="EMBL" id="CAKOGP040002069">
    <property type="protein sequence ID" value="CAJ1960736.1"/>
    <property type="molecule type" value="Genomic_DNA"/>
</dbReference>
<evidence type="ECO:0000256" key="5">
    <source>
        <dbReference type="ARBA" id="ARBA00023136"/>
    </source>
</evidence>
<dbReference type="InterPro" id="IPR001611">
    <property type="entry name" value="Leu-rich_rpt"/>
</dbReference>
<evidence type="ECO:0000256" key="4">
    <source>
        <dbReference type="ARBA" id="ARBA00022737"/>
    </source>
</evidence>
<reference evidence="8" key="1">
    <citation type="submission" date="2023-08" db="EMBL/GenBank/DDBJ databases">
        <authorList>
            <person name="Audoor S."/>
            <person name="Bilcke G."/>
        </authorList>
    </citation>
    <scope>NUCLEOTIDE SEQUENCE</scope>
</reference>
<evidence type="ECO:0000256" key="7">
    <source>
        <dbReference type="SAM" id="Phobius"/>
    </source>
</evidence>
<dbReference type="GO" id="GO:0016020">
    <property type="term" value="C:membrane"/>
    <property type="evidence" value="ECO:0007669"/>
    <property type="project" value="UniProtKB-SubCell"/>
</dbReference>
<keyword evidence="4" id="KW-0677">Repeat</keyword>
<dbReference type="AlphaFoldDB" id="A0AAD2FGJ9"/>
<keyword evidence="7" id="KW-0812">Transmembrane</keyword>
<dbReference type="PANTHER" id="PTHR48059">
    <property type="entry name" value="POLYGALACTURONASE INHIBITOR 1"/>
    <property type="match status" value="1"/>
</dbReference>
<sequence length="605" mass="66902">MSPKKSDAEIKEEQRKVAEDEDVAPGAFHSVTNSNENNMEKDGDEDDQRSEQRRQIVSQYVLNGSDDQDRSSFFVEGSQTECSSAMDDSQIKSEAKRQGPLTRNSNNSGVTAVRGKSNTKVTGPTVLATRQSINVTEDDDDTTAVPPGVPLRRSPFTYRENNNNNDPTTTVTNNPPRQEEETKAPESQDGSELAAELVDERKDQERLKQTLENVLQTQNAVQVVDVEAEDRLKRQRQRRNFCLYAFLGSAVLAGVVAAVVVTSSRNQQQTAAPTILPSMSPTMAPTTRESAVVEAVVSEFGDLPEDEDAPQHAAIQWLTDMDTTIEFPLDSEESEHIFLERYAAAVFGYSTQYSSWFNNDNWLDPNVSVCDWFGLTCNDDERIAVLDLAVQNLDGHIPSEIGYLDNLDFVFLFRNKLRGTIPPEVGKLGDVDFMYLNENLLTGQIPDELSGLLDADELFLFGNQLNGTIPAAFGGLVDLVNLYMHDNRLSGEIPSSLSQLKRLQRLYLQDNNIQGQIPSELGGIISLQRIQLHNNRLTGQVPSELGGFLGLSVLTLQDNNLTGEMPEDICALRDAPIDDLEVLEADCATNDTGVGMNCTCCSFCW</sequence>
<feature type="compositionally biased region" description="Low complexity" evidence="6">
    <location>
        <begin position="161"/>
        <end position="176"/>
    </location>
</feature>
<feature type="compositionally biased region" description="Polar residues" evidence="6">
    <location>
        <begin position="101"/>
        <end position="135"/>
    </location>
</feature>
<comment type="caution">
    <text evidence="8">The sequence shown here is derived from an EMBL/GenBank/DDBJ whole genome shotgun (WGS) entry which is preliminary data.</text>
</comment>
<feature type="compositionally biased region" description="Polar residues" evidence="6">
    <location>
        <begin position="77"/>
        <end position="87"/>
    </location>
</feature>
<dbReference type="InterPro" id="IPR032675">
    <property type="entry name" value="LRR_dom_sf"/>
</dbReference>
<comment type="subcellular location">
    <subcellularLocation>
        <location evidence="1">Cell envelope</location>
    </subcellularLocation>
    <subcellularLocation>
        <location evidence="2">Membrane</location>
    </subcellularLocation>
</comment>